<dbReference type="InterPro" id="IPR035483">
    <property type="entry name" value="GRAF_BAR"/>
</dbReference>
<dbReference type="Gene3D" id="2.30.30.40">
    <property type="entry name" value="SH3 Domains"/>
    <property type="match status" value="1"/>
</dbReference>
<dbReference type="SUPFAM" id="SSF103657">
    <property type="entry name" value="BAR/IMD domain-like"/>
    <property type="match status" value="1"/>
</dbReference>
<dbReference type="SMART" id="SM00324">
    <property type="entry name" value="RhoGAP"/>
    <property type="match status" value="1"/>
</dbReference>
<dbReference type="GO" id="GO:0007165">
    <property type="term" value="P:signal transduction"/>
    <property type="evidence" value="ECO:0007669"/>
    <property type="project" value="InterPro"/>
</dbReference>
<dbReference type="PROSITE" id="PS50002">
    <property type="entry name" value="SH3"/>
    <property type="match status" value="1"/>
</dbReference>
<dbReference type="Pfam" id="PF16746">
    <property type="entry name" value="BAR_3"/>
    <property type="match status" value="1"/>
</dbReference>
<evidence type="ECO:0000259" key="7">
    <source>
        <dbReference type="PROSITE" id="PS50003"/>
    </source>
</evidence>
<dbReference type="SUPFAM" id="SSF50729">
    <property type="entry name" value="PH domain-like"/>
    <property type="match status" value="1"/>
</dbReference>
<keyword evidence="1 3" id="KW-0728">SH3 domain</keyword>
<dbReference type="InterPro" id="IPR004148">
    <property type="entry name" value="BAR_dom"/>
</dbReference>
<accession>A0A673WM95</accession>
<dbReference type="FunFam" id="1.20.1270.60:FF:000001">
    <property type="entry name" value="Rho GTPase-activating protein 26"/>
    <property type="match status" value="1"/>
</dbReference>
<evidence type="ECO:0000256" key="1">
    <source>
        <dbReference type="ARBA" id="ARBA00022443"/>
    </source>
</evidence>
<dbReference type="GO" id="GO:0005737">
    <property type="term" value="C:cytoplasm"/>
    <property type="evidence" value="ECO:0007669"/>
    <property type="project" value="InterPro"/>
</dbReference>
<evidence type="ECO:0000259" key="8">
    <source>
        <dbReference type="PROSITE" id="PS50238"/>
    </source>
</evidence>
<reference evidence="9" key="1">
    <citation type="submission" date="2025-08" db="UniProtKB">
        <authorList>
            <consortium name="Ensembl"/>
        </authorList>
    </citation>
    <scope>IDENTIFICATION</scope>
</reference>
<dbReference type="GO" id="GO:0005096">
    <property type="term" value="F:GTPase activator activity"/>
    <property type="evidence" value="ECO:0007669"/>
    <property type="project" value="UniProtKB-KW"/>
</dbReference>
<dbReference type="FunFam" id="2.30.29.30:FF:000116">
    <property type="entry name" value="Rho GTPase activating protein 26"/>
    <property type="match status" value="1"/>
</dbReference>
<dbReference type="SUPFAM" id="SSF50044">
    <property type="entry name" value="SH3-domain"/>
    <property type="match status" value="1"/>
</dbReference>
<dbReference type="SMART" id="SM00233">
    <property type="entry name" value="PH"/>
    <property type="match status" value="1"/>
</dbReference>
<evidence type="ECO:0000259" key="6">
    <source>
        <dbReference type="PROSITE" id="PS50002"/>
    </source>
</evidence>
<feature type="region of interest" description="Disordered" evidence="5">
    <location>
        <begin position="560"/>
        <end position="595"/>
    </location>
</feature>
<evidence type="ECO:0000256" key="4">
    <source>
        <dbReference type="SAM" id="Coils"/>
    </source>
</evidence>
<dbReference type="InterPro" id="IPR001849">
    <property type="entry name" value="PH_domain"/>
</dbReference>
<dbReference type="Gene3D" id="1.20.1270.60">
    <property type="entry name" value="Arfaptin homology (AH) domain/BAR domain"/>
    <property type="match status" value="1"/>
</dbReference>
<dbReference type="Gene3D" id="2.30.29.30">
    <property type="entry name" value="Pleckstrin-homology domain (PH domain)/Phosphotyrosine-binding domain (PTB)"/>
    <property type="match status" value="1"/>
</dbReference>
<protein>
    <submittedName>
        <fullName evidence="9">Rho GTPase activating protein 26</fullName>
    </submittedName>
</protein>
<feature type="domain" description="PH" evidence="7">
    <location>
        <begin position="265"/>
        <end position="369"/>
    </location>
</feature>
<dbReference type="Pfam" id="PF00169">
    <property type="entry name" value="PH"/>
    <property type="match status" value="1"/>
</dbReference>
<gene>
    <name evidence="9" type="primary">ARHGAP26</name>
</gene>
<dbReference type="PANTHER" id="PTHR12552">
    <property type="entry name" value="OLIGOPHRENIN 1"/>
    <property type="match status" value="1"/>
</dbReference>
<feature type="compositionally biased region" description="Low complexity" evidence="5">
    <location>
        <begin position="568"/>
        <end position="595"/>
    </location>
</feature>
<dbReference type="PANTHER" id="PTHR12552:SF4">
    <property type="entry name" value="RHO GTPASE-ACTIVATING PROTEIN 26"/>
    <property type="match status" value="1"/>
</dbReference>
<dbReference type="InterPro" id="IPR036028">
    <property type="entry name" value="SH3-like_dom_sf"/>
</dbReference>
<sequence length="693" mass="79571">MGLPALEFSDCYLDSPQFRDRLKSHELELDKTNKFIKELIKDGKALIQALKNLSTAKRKFAESLNEFKFQCIGDAETDDEICIAKSLQEFAGVLQNLEDERTRMIENANDVLIIPLERFRKEQISAAKEAKKKYDKETEKYCAVLEKHLSLSAKKKEAHLHEADSQVDHVRQHFYEVSLEYVFKVQEVQERKMFDFVEPLLAFLQGLFTYYHHGYELAKDFNHFKTDLTISIQNTRNRFESTRSEVECLMRKMKENPHEHKSISHGTMEGYLFVQEKRSFVSTWVKYYCTYHREPKRVTMVLFDQKSGGKVGEEESFTLKSCTRRKTDSIEKRFCFDVEGVDRSGVITMQALSEEDRRLWMEAMDGREPVYNLNRDSQSEGSIDEQGLYRIVGVNSRVQKLLGLAMDPKTCADVELDSTEWEIKTITSAIKFYLRYGTVKYYLRYGTVKYYLKRDNQEARITEIHSIVHWLPEKNRQMLDLLTKHLANVASHHQQNLMTVANLGVVFGPTLLRPQEETVAAIMDIKFQNIVVEILIENHERVSQSSSHRGCCVCVSLSPASPSPTSPRSPSWPMFSAPSSPQPASSTSSDSSPIRSVTTSAQHGIFGCTSYSQCQFWSFAELDYNMLFSLPLCSVPGRQARALYACKAEHHSELSFIAGTTFENVHSSREPGWLEGTLDGRTGLIPENYVEFV</sequence>
<evidence type="ECO:0000256" key="2">
    <source>
        <dbReference type="ARBA" id="ARBA00022468"/>
    </source>
</evidence>
<dbReference type="FunFam" id="2.30.30.40:FF:000055">
    <property type="entry name" value="rho GTPase-activating protein 26 isoform X1"/>
    <property type="match status" value="1"/>
</dbReference>
<dbReference type="CDD" id="cd11882">
    <property type="entry name" value="SH3_GRAF-like"/>
    <property type="match status" value="1"/>
</dbReference>
<dbReference type="AlphaFoldDB" id="A0A673WM95"/>
<dbReference type="InterPro" id="IPR008936">
    <property type="entry name" value="Rho_GTPase_activation_prot"/>
</dbReference>
<dbReference type="GeneTree" id="ENSGT00940000157254"/>
<dbReference type="Pfam" id="PF14604">
    <property type="entry name" value="SH3_9"/>
    <property type="match status" value="1"/>
</dbReference>
<dbReference type="InterPro" id="IPR047225">
    <property type="entry name" value="PH_GRAF"/>
</dbReference>
<dbReference type="Proteomes" id="UP000472277">
    <property type="component" value="Chromosome 19"/>
</dbReference>
<dbReference type="CDD" id="cd01249">
    <property type="entry name" value="BAR-PH_GRAF_family"/>
    <property type="match status" value="1"/>
</dbReference>
<evidence type="ECO:0000313" key="9">
    <source>
        <dbReference type="Ensembl" id="ENSSTUP00000013115.1"/>
    </source>
</evidence>
<dbReference type="Gene3D" id="1.10.555.10">
    <property type="entry name" value="Rho GTPase activation protein"/>
    <property type="match status" value="1"/>
</dbReference>
<feature type="coiled-coil region" evidence="4">
    <location>
        <begin position="87"/>
        <end position="140"/>
    </location>
</feature>
<organism evidence="9 10">
    <name type="scientific">Salmo trutta</name>
    <name type="common">Brown trout</name>
    <dbReference type="NCBI Taxonomy" id="8032"/>
    <lineage>
        <taxon>Eukaryota</taxon>
        <taxon>Metazoa</taxon>
        <taxon>Chordata</taxon>
        <taxon>Craniata</taxon>
        <taxon>Vertebrata</taxon>
        <taxon>Euteleostomi</taxon>
        <taxon>Actinopterygii</taxon>
        <taxon>Neopterygii</taxon>
        <taxon>Teleostei</taxon>
        <taxon>Protacanthopterygii</taxon>
        <taxon>Salmoniformes</taxon>
        <taxon>Salmonidae</taxon>
        <taxon>Salmoninae</taxon>
        <taxon>Salmo</taxon>
    </lineage>
</organism>
<feature type="domain" description="SH3" evidence="6">
    <location>
        <begin position="635"/>
        <end position="693"/>
    </location>
</feature>
<dbReference type="InterPro" id="IPR047234">
    <property type="entry name" value="GRAF_fam"/>
</dbReference>
<reference evidence="9" key="2">
    <citation type="submission" date="2025-09" db="UniProtKB">
        <authorList>
            <consortium name="Ensembl"/>
        </authorList>
    </citation>
    <scope>IDENTIFICATION</scope>
</reference>
<dbReference type="SUPFAM" id="SSF48350">
    <property type="entry name" value="GTPase activation domain, GAP"/>
    <property type="match status" value="1"/>
</dbReference>
<dbReference type="PROSITE" id="PS50238">
    <property type="entry name" value="RHOGAP"/>
    <property type="match status" value="1"/>
</dbReference>
<keyword evidence="2" id="KW-0343">GTPase activation</keyword>
<evidence type="ECO:0000256" key="5">
    <source>
        <dbReference type="SAM" id="MobiDB-lite"/>
    </source>
</evidence>
<evidence type="ECO:0000256" key="3">
    <source>
        <dbReference type="PROSITE-ProRule" id="PRU00192"/>
    </source>
</evidence>
<proteinExistence type="predicted"/>
<dbReference type="InterPro" id="IPR000198">
    <property type="entry name" value="RhoGAP_dom"/>
</dbReference>
<name>A0A673WM95_SALTR</name>
<dbReference type="Pfam" id="PF00620">
    <property type="entry name" value="RhoGAP"/>
    <property type="match status" value="1"/>
</dbReference>
<dbReference type="PROSITE" id="PS50003">
    <property type="entry name" value="PH_DOMAIN"/>
    <property type="match status" value="1"/>
</dbReference>
<evidence type="ECO:0000313" key="10">
    <source>
        <dbReference type="Proteomes" id="UP000472277"/>
    </source>
</evidence>
<dbReference type="InterPro" id="IPR001452">
    <property type="entry name" value="SH3_domain"/>
</dbReference>
<keyword evidence="4" id="KW-0175">Coiled coil</keyword>
<dbReference type="SMART" id="SM00326">
    <property type="entry name" value="SH3"/>
    <property type="match status" value="1"/>
</dbReference>
<keyword evidence="10" id="KW-1185">Reference proteome</keyword>
<dbReference type="Ensembl" id="ENSSTUT00000013869.1">
    <property type="protein sequence ID" value="ENSSTUP00000013115.1"/>
    <property type="gene ID" value="ENSSTUG00000005785.1"/>
</dbReference>
<dbReference type="InterPro" id="IPR027267">
    <property type="entry name" value="AH/BAR_dom_sf"/>
</dbReference>
<feature type="domain" description="Rho-GAP" evidence="8">
    <location>
        <begin position="350"/>
        <end position="543"/>
    </location>
</feature>
<dbReference type="InterPro" id="IPR011993">
    <property type="entry name" value="PH-like_dom_sf"/>
</dbReference>
<dbReference type="CDD" id="cd07636">
    <property type="entry name" value="BAR_GRAF"/>
    <property type="match status" value="1"/>
</dbReference>